<sequence>MMGTCRKRRPTKTLLTDGNHGRRTPTVSIRIVCQLVGAPLSTKMSEQLNVYPIVDVCLEELNKGEF</sequence>
<protein>
    <submittedName>
        <fullName evidence="2">Uncharacterized protein</fullName>
    </submittedName>
</protein>
<keyword evidence="3" id="KW-1185">Reference proteome</keyword>
<dbReference type="AlphaFoldDB" id="A0A7J7FYP2"/>
<evidence type="ECO:0000313" key="2">
    <source>
        <dbReference type="EMBL" id="KAF5932708.1"/>
    </source>
</evidence>
<reference evidence="3" key="1">
    <citation type="journal article" date="2020" name="Nat. Commun.">
        <title>Genome assembly of wild tea tree DASZ reveals pedigree and selection history of tea varieties.</title>
        <authorList>
            <person name="Zhang W."/>
            <person name="Zhang Y."/>
            <person name="Qiu H."/>
            <person name="Guo Y."/>
            <person name="Wan H."/>
            <person name="Zhang X."/>
            <person name="Scossa F."/>
            <person name="Alseekh S."/>
            <person name="Zhang Q."/>
            <person name="Wang P."/>
            <person name="Xu L."/>
            <person name="Schmidt M.H."/>
            <person name="Jia X."/>
            <person name="Li D."/>
            <person name="Zhu A."/>
            <person name="Guo F."/>
            <person name="Chen W."/>
            <person name="Ni D."/>
            <person name="Usadel B."/>
            <person name="Fernie A.R."/>
            <person name="Wen W."/>
        </authorList>
    </citation>
    <scope>NUCLEOTIDE SEQUENCE [LARGE SCALE GENOMIC DNA]</scope>
    <source>
        <strain evidence="3">cv. G240</strain>
    </source>
</reference>
<dbReference type="Proteomes" id="UP000593564">
    <property type="component" value="Unassembled WGS sequence"/>
</dbReference>
<gene>
    <name evidence="2" type="ORF">HYC85_028879</name>
</gene>
<dbReference type="EMBL" id="JACBKZ010000014">
    <property type="protein sequence ID" value="KAF5932708.1"/>
    <property type="molecule type" value="Genomic_DNA"/>
</dbReference>
<feature type="region of interest" description="Disordered" evidence="1">
    <location>
        <begin position="1"/>
        <end position="21"/>
    </location>
</feature>
<comment type="caution">
    <text evidence="2">The sequence shown here is derived from an EMBL/GenBank/DDBJ whole genome shotgun (WGS) entry which is preliminary data.</text>
</comment>
<accession>A0A7J7FYP2</accession>
<evidence type="ECO:0000256" key="1">
    <source>
        <dbReference type="SAM" id="MobiDB-lite"/>
    </source>
</evidence>
<proteinExistence type="predicted"/>
<feature type="compositionally biased region" description="Basic residues" evidence="1">
    <location>
        <begin position="1"/>
        <end position="11"/>
    </location>
</feature>
<evidence type="ECO:0000313" key="3">
    <source>
        <dbReference type="Proteomes" id="UP000593564"/>
    </source>
</evidence>
<organism evidence="2 3">
    <name type="scientific">Camellia sinensis</name>
    <name type="common">Tea plant</name>
    <name type="synonym">Thea sinensis</name>
    <dbReference type="NCBI Taxonomy" id="4442"/>
    <lineage>
        <taxon>Eukaryota</taxon>
        <taxon>Viridiplantae</taxon>
        <taxon>Streptophyta</taxon>
        <taxon>Embryophyta</taxon>
        <taxon>Tracheophyta</taxon>
        <taxon>Spermatophyta</taxon>
        <taxon>Magnoliopsida</taxon>
        <taxon>eudicotyledons</taxon>
        <taxon>Gunneridae</taxon>
        <taxon>Pentapetalae</taxon>
        <taxon>asterids</taxon>
        <taxon>Ericales</taxon>
        <taxon>Theaceae</taxon>
        <taxon>Camellia</taxon>
    </lineage>
</organism>
<name>A0A7J7FYP2_CAMSI</name>
<reference evidence="2 3" key="2">
    <citation type="submission" date="2020-07" db="EMBL/GenBank/DDBJ databases">
        <title>Genome assembly of wild tea tree DASZ reveals pedigree and selection history of tea varieties.</title>
        <authorList>
            <person name="Zhang W."/>
        </authorList>
    </citation>
    <scope>NUCLEOTIDE SEQUENCE [LARGE SCALE GENOMIC DNA]</scope>
    <source>
        <strain evidence="3">cv. G240</strain>
        <tissue evidence="2">Leaf</tissue>
    </source>
</reference>